<name>A0A165NAA8_EXIGL</name>
<dbReference type="Gene3D" id="3.20.20.80">
    <property type="entry name" value="Glycosidases"/>
    <property type="match status" value="1"/>
</dbReference>
<dbReference type="InterPro" id="IPR017853">
    <property type="entry name" value="GH"/>
</dbReference>
<feature type="region of interest" description="Disordered" evidence="1">
    <location>
        <begin position="493"/>
        <end position="525"/>
    </location>
</feature>
<evidence type="ECO:0000313" key="4">
    <source>
        <dbReference type="Proteomes" id="UP000077266"/>
    </source>
</evidence>
<feature type="region of interest" description="Disordered" evidence="1">
    <location>
        <begin position="417"/>
        <end position="466"/>
    </location>
</feature>
<proteinExistence type="predicted"/>
<organism evidence="3 4">
    <name type="scientific">Exidia glandulosa HHB12029</name>
    <dbReference type="NCBI Taxonomy" id="1314781"/>
    <lineage>
        <taxon>Eukaryota</taxon>
        <taxon>Fungi</taxon>
        <taxon>Dikarya</taxon>
        <taxon>Basidiomycota</taxon>
        <taxon>Agaricomycotina</taxon>
        <taxon>Agaricomycetes</taxon>
        <taxon>Auriculariales</taxon>
        <taxon>Exidiaceae</taxon>
        <taxon>Exidia</taxon>
    </lineage>
</organism>
<reference evidence="3 4" key="1">
    <citation type="journal article" date="2016" name="Mol. Biol. Evol.">
        <title>Comparative Genomics of Early-Diverging Mushroom-Forming Fungi Provides Insights into the Origins of Lignocellulose Decay Capabilities.</title>
        <authorList>
            <person name="Nagy L.G."/>
            <person name="Riley R."/>
            <person name="Tritt A."/>
            <person name="Adam C."/>
            <person name="Daum C."/>
            <person name="Floudas D."/>
            <person name="Sun H."/>
            <person name="Yadav J.S."/>
            <person name="Pangilinan J."/>
            <person name="Larsson K.H."/>
            <person name="Matsuura K."/>
            <person name="Barry K."/>
            <person name="Labutti K."/>
            <person name="Kuo R."/>
            <person name="Ohm R.A."/>
            <person name="Bhattacharya S.S."/>
            <person name="Shirouzu T."/>
            <person name="Yoshinaga Y."/>
            <person name="Martin F.M."/>
            <person name="Grigoriev I.V."/>
            <person name="Hibbett D.S."/>
        </authorList>
    </citation>
    <scope>NUCLEOTIDE SEQUENCE [LARGE SCALE GENOMIC DNA]</scope>
    <source>
        <strain evidence="3 4">HHB12029</strain>
    </source>
</reference>
<keyword evidence="2" id="KW-0472">Membrane</keyword>
<feature type="transmembrane region" description="Helical" evidence="2">
    <location>
        <begin position="355"/>
        <end position="375"/>
    </location>
</feature>
<dbReference type="OrthoDB" id="73875at2759"/>
<feature type="compositionally biased region" description="Low complexity" evidence="1">
    <location>
        <begin position="316"/>
        <end position="342"/>
    </location>
</feature>
<dbReference type="EMBL" id="KV425901">
    <property type="protein sequence ID" value="KZW00451.1"/>
    <property type="molecule type" value="Genomic_DNA"/>
</dbReference>
<feature type="region of interest" description="Disordered" evidence="1">
    <location>
        <begin position="316"/>
        <end position="345"/>
    </location>
</feature>
<evidence type="ECO:0000313" key="3">
    <source>
        <dbReference type="EMBL" id="KZW00451.1"/>
    </source>
</evidence>
<sequence length="525" mass="55976">MALPEFFSDAVDMITSLSDDWDVVNLLWAEPTASPGVVALSTCRQEPCQSDPNGTMHNALISAVKRRVQSGRTVQICVNCLQGVPSSDFSILSLDSQDALDNFVQSVQDIVGGYGFNGVYIDVERANCSSTVQDSTGMHCINLANAIRRLVQTYGTSLSITLQLYGDRIGTNPDVGSLGVVSDLSDVVTSLYVFPPVSMISTTLPEAVDALFPGGGLPLRDNTSLQIDHLPVFFDVSASGSPGADAFWEDPSHVQAALSCITRNQSCAAGVKLGTSYPAFAGIVSRDIFDDETHGGAFRQAMVPYLKSLSQNLTTLPSTTSTDTEASTSTPLSTSTSLATSEQSHPISRTRALEIALPVGLVVSVAAVVIGFFLLRRRLGTRRRITAEAEVPHPYGVTSTQSERPIWREKLQRFGKTVSHHHTMTPSDPFVATSPSSDREADDTGLPQSATETGVAAATEEEADQPEQMAALRAAMRRVGFSVNALLASLNRIEPAPSPSASGDENSHNPSHSRSADVPPTYSED</sequence>
<dbReference type="Proteomes" id="UP000077266">
    <property type="component" value="Unassembled WGS sequence"/>
</dbReference>
<keyword evidence="2" id="KW-1133">Transmembrane helix</keyword>
<keyword evidence="4" id="KW-1185">Reference proteome</keyword>
<gene>
    <name evidence="3" type="ORF">EXIGLDRAFT_761797</name>
</gene>
<protein>
    <recommendedName>
        <fullName evidence="5">Chitinase</fullName>
    </recommendedName>
</protein>
<dbReference type="AlphaFoldDB" id="A0A165NAA8"/>
<evidence type="ECO:0000256" key="2">
    <source>
        <dbReference type="SAM" id="Phobius"/>
    </source>
</evidence>
<dbReference type="InParanoid" id="A0A165NAA8"/>
<evidence type="ECO:0008006" key="5">
    <source>
        <dbReference type="Google" id="ProtNLM"/>
    </source>
</evidence>
<keyword evidence="2" id="KW-0812">Transmembrane</keyword>
<evidence type="ECO:0000256" key="1">
    <source>
        <dbReference type="SAM" id="MobiDB-lite"/>
    </source>
</evidence>
<accession>A0A165NAA8</accession>
<feature type="compositionally biased region" description="Polar residues" evidence="1">
    <location>
        <begin position="499"/>
        <end position="513"/>
    </location>
</feature>
<dbReference type="SUPFAM" id="SSF51445">
    <property type="entry name" value="(Trans)glycosidases"/>
    <property type="match status" value="1"/>
</dbReference>